<evidence type="ECO:0000256" key="1">
    <source>
        <dbReference type="ARBA" id="ARBA00022837"/>
    </source>
</evidence>
<organism evidence="6 7">
    <name type="scientific">Mytilus coruscus</name>
    <name type="common">Sea mussel</name>
    <dbReference type="NCBI Taxonomy" id="42192"/>
    <lineage>
        <taxon>Eukaryota</taxon>
        <taxon>Metazoa</taxon>
        <taxon>Spiralia</taxon>
        <taxon>Lophotrochozoa</taxon>
        <taxon>Mollusca</taxon>
        <taxon>Bivalvia</taxon>
        <taxon>Autobranchia</taxon>
        <taxon>Pteriomorphia</taxon>
        <taxon>Mytilida</taxon>
        <taxon>Mytiloidea</taxon>
        <taxon>Mytilidae</taxon>
        <taxon>Mytilinae</taxon>
        <taxon>Mytilus</taxon>
    </lineage>
</organism>
<dbReference type="InterPro" id="IPR036383">
    <property type="entry name" value="TSP1_rpt_sf"/>
</dbReference>
<feature type="region of interest" description="Disordered" evidence="4">
    <location>
        <begin position="724"/>
        <end position="743"/>
    </location>
</feature>
<sequence>MSLWRRIKRERSCTNPMPLHGGEKCDGLDEDIAFEECNTLKCPIDGGWSPFELWSDWTQCNQSCGGGLRERTRNRSCTNPMPLHGGEKCDGLDEDIAFEDCNTLKCPIDGGWSPFESWSDWTQCNRSCGGGLRERTRNRSCTNPMPLHGGEKCDGLDEDIAFEDCNTMKCPKREPDIDLVQTLCLCMVAKKCNGLDKDFAFEDCNTLECPSFCTCSGYGGIHYNTPDGADIHFMRKSKYILWESTFPMDPCSFRVETKNKRRYGYKHAFYTLFIDLYIVNTTIRILQKATTMVNGIAIELPTLLVNKSIEITRSGSFITAIHSKCNIRVQFDGDHMINVKVSKNLFAGKLTGLCGNCNGNKQDDYQTKVFDAGDQPFFNLVGVHVPRKCLVKDKERTKKDDYCWYLISKSSPFKFCRESTKIDFVKMYSSCEFDVCFSDQDNAHCPTLQRTAFECSQYGYIVKWRNLKFCPLTCKDDFVYKTSVSCTNTCDNPTATQNCQDPPVDGCTCPDKTYLKGDKCVTIDKCGSCYVNIGGILSKLAVGDFYPKGNCTESQKCDMVNKNFVLVPIQPTKICDADELCTANNFGIYDCTKNSKLGDISTTPRTEIAAVSSQISSQLVTEKEEVLTTESTPKEDNFPGTTITVNDTLSPFIPVKNQTNLLVSTQSTLQDHTTKYTTSEAKHSTRNFANITEDKKLEARTTSESNIFSKQQTSLITEEALTEVTTSNNTSPVNGESPVEKVTERREVTASSLNLDTKGQHIETTTANTVNINSKQKNEYETTSASVGITNFIFTTNTDYEYLDKTTTSLMEKLQFHTMSAIEDTTIETNNEKSSTTADIFGIDATSILNTTTYSLTTITDHTKQRTRSSTPRMFTMSEDLSEPVDGGWSSFKSWSAWTHCSRSCGGGMRERIRYRSCTKPSLMHGGKTCNGLDKDIVFEDCNTMKCTRYGGFHYNTPDGADIHFMRTYNYILWESTFQNDPCSFRVETKNKRRYGYKHAFYTLLIDLYIVNTTIRILQNETTMVNDIAIELPTILVNKSIEITRSGSFITAIHSKCNIRVQFDGDHMINVKVSKNLFAGKLTGLCGNCNGNKQDDYRTKSVKVVSGIDWVDKVYDDGDQPFFNLVGVHVPRKCLVKDKERTKKDDYCWYLISKSSPFKFCRESKKVDFVKMYSSCEFDVCFSDQDNAHCPTLQRTAYECSQHGYIVKWRNLKFCPLTCKDDFVYKTSVSCTNTCDNPIATQNCQDPPVDGCTCPDKTYLKGGKCVHLDKCGSCYLNIGGIPSKLAVGDFYPKDNCTVSQKCDMVNKNFVLVPIQQAKICDVDELCTANNFGIYDCTKNPTYDTQRQSLHEKPDNLVKSFTSKDNIPTLSSTKDTQKYVTIKEYNDVNTTSVSEPITNDLKTSKIVRQETTIANPFTSKDSMTNQNAQEMSSTAIIEKEEVLKTTSKEDNFPATTITVNDTLSPFISVKNRTNLLVSTQSTLQEHTTKYTTSKAKQSTGNFSNITEDKNLEARTTSESNVLSNQQTSLITEETLTEVTTSNSTSLVNGKSPVEKVTERHEVTASSLNLNTEGQHMETTTANTVNLNSKQKNIYETSSESVGITNFIFTTKTDNEQLDKTTTSLMEKLQFHTMSAIEDTTIETNNEKLSTTTDISGIDATSILNTTTYSLTTITDHTKQRTRWSTSKIFTISEDLSESGFCTCSGYGGFHYNTPDGANIHFMRTSKYILWESTFHNDPCSFRVETKNKRRYGYKHVFYTLLIDLYIVNTTIRILQKDTTMINGIAIELPTLLVNKSIEITRSGSFITAVHSKCNIRVQFDGDHMINVKVSKNLFAGKLTGLCGNCNGNKQDDYQTTSVKVVSGIDWVDKVYDDGDQPFFNLVGVHVPRKCLVKDKERTKKDDYCWYLISKSSPFKFCRESKKVDFVKMYSNCEFDVCFSDQDNAHCPTLQRTAFECSQHGYIVKWRNLKFCPLTCKDDFVYKTSVACTNTCDNPTATQNCQNQPVDGCTCPDKTYLNGGKCVTIDKCGSCNLKIGGISSKLAVGDFYPKGNCIMSQKCEMVNKNFVLVPIQPAKICDVDELCTVNNFGIYDCTKNSTYDKKPKPNQSKYENVLLVIHKQVTQRQSLHEKTDNSVKFLTSKQSIPTLSSTNPTKKYVTIKAYNDVNTTSVSEPITNDLKTSEIVRQETMIANPFTSKDIITNQNAQEMSTTATVLKTESTSKEDNFPATTITVNDTLSPFIPVNNRTNLLVSTQSTLQEHTTKYTTSEGKQSTRNFSNITEDKNLEAKTTSESNILSKQQTSLITEEALTEVTTSNSTSLVNGKSPVEKVTERHEVTTSSLNLNTEGQHMETTTANTANLNSKQKNEYETSSESVGITNFIFTTKTDNEQLDKTTASLIEKLQFPTLSTIEYTTIETNDEKSSTTTDIFGIDALSILNPTTYSLTTITDHTKQRARSSTSQVFTMSDDLSDSGFCTCSGYGGFHYNTPDGADIHFMRTSTYILWESTFQNDPCSFRVETKNKRRYGYKHAFYTLLIDLYIVNTTIRILQNDYTMVNGIAIELPTLLVSKSMEITRSGSFITAIHSKCNIRVQFDGDHMINVKVSKNLFAGKLTGLCGNCNGNKQDDYQTKVFDDGDQPFFNLVGVHVPRKCLVKDKERTKKDDYCWYLISKSSPFKFCRDSKKVDFVKMYSSCEFDVCFSDQDNAHCPTLQRTAFECSQHGYIVKWRNLKFCPLTCKDDFVHKTSVSCTNTCDTPIATQNCQDPPVDGCTCPNKTYLNGGKCVTIDKCGSCNLNIGGISSKLAVGDFYPKGNCTVSQKCDMVNKNFVLVPIQPAKICDVDELCTANNFGIYHCTKNSRIHMPEQD</sequence>
<dbReference type="InterPro" id="IPR000884">
    <property type="entry name" value="TSP1_rpt"/>
</dbReference>
<dbReference type="Pfam" id="PF00094">
    <property type="entry name" value="VWD"/>
    <property type="match status" value="4"/>
</dbReference>
<evidence type="ECO:0000256" key="4">
    <source>
        <dbReference type="SAM" id="MobiDB-lite"/>
    </source>
</evidence>
<feature type="domain" description="VWFD" evidence="5">
    <location>
        <begin position="945"/>
        <end position="1135"/>
    </location>
</feature>
<dbReference type="CDD" id="cd19941">
    <property type="entry name" value="TIL"/>
    <property type="match status" value="4"/>
</dbReference>
<dbReference type="Gene3D" id="2.20.100.10">
    <property type="entry name" value="Thrombospondin type-1 (TSP1) repeat"/>
    <property type="match status" value="3"/>
</dbReference>
<dbReference type="Proteomes" id="UP000507470">
    <property type="component" value="Unassembled WGS sequence"/>
</dbReference>
<feature type="region of interest" description="Disordered" evidence="4">
    <location>
        <begin position="1539"/>
        <end position="1558"/>
    </location>
</feature>
<dbReference type="PROSITE" id="PS51233">
    <property type="entry name" value="VWFD"/>
    <property type="match status" value="4"/>
</dbReference>
<feature type="region of interest" description="Disordered" evidence="4">
    <location>
        <begin position="2313"/>
        <end position="2334"/>
    </location>
</feature>
<accession>A0A6J8DGX7</accession>
<proteinExistence type="predicted"/>
<evidence type="ECO:0000256" key="3">
    <source>
        <dbReference type="ARBA" id="ARBA00023180"/>
    </source>
</evidence>
<evidence type="ECO:0000259" key="5">
    <source>
        <dbReference type="PROSITE" id="PS51233"/>
    </source>
</evidence>
<dbReference type="InterPro" id="IPR050780">
    <property type="entry name" value="Mucin_vWF_Thrombospondin_sf"/>
</dbReference>
<dbReference type="PANTHER" id="PTHR11339:SF402">
    <property type="entry name" value="VWFD DOMAIN-CONTAINING PROTEIN"/>
    <property type="match status" value="1"/>
</dbReference>
<dbReference type="EMBL" id="CACVKT020007423">
    <property type="protein sequence ID" value="CAC5407893.1"/>
    <property type="molecule type" value="Genomic_DNA"/>
</dbReference>
<dbReference type="InterPro" id="IPR014853">
    <property type="entry name" value="VWF/SSPO/ZAN-like_Cys-rich_dom"/>
</dbReference>
<feature type="domain" description="VWFD" evidence="5">
    <location>
        <begin position="1700"/>
        <end position="1890"/>
    </location>
</feature>
<feature type="compositionally biased region" description="Basic and acidic residues" evidence="4">
    <location>
        <begin position="2324"/>
        <end position="2334"/>
    </location>
</feature>
<dbReference type="SUPFAM" id="SSF82895">
    <property type="entry name" value="TSP-1 type 1 repeat"/>
    <property type="match status" value="3"/>
</dbReference>
<dbReference type="OrthoDB" id="6059693at2759"/>
<feature type="domain" description="VWFD" evidence="5">
    <location>
        <begin position="2473"/>
        <end position="2650"/>
    </location>
</feature>
<keyword evidence="7" id="KW-1185">Reference proteome</keyword>
<keyword evidence="1" id="KW-0106">Calcium</keyword>
<feature type="domain" description="VWFD" evidence="5">
    <location>
        <begin position="213"/>
        <end position="390"/>
    </location>
</feature>
<dbReference type="SUPFAM" id="SSF57567">
    <property type="entry name" value="Serine protease inhibitors"/>
    <property type="match status" value="4"/>
</dbReference>
<evidence type="ECO:0000313" key="7">
    <source>
        <dbReference type="Proteomes" id="UP000507470"/>
    </source>
</evidence>
<dbReference type="SMART" id="SM00216">
    <property type="entry name" value="VWD"/>
    <property type="match status" value="4"/>
</dbReference>
<gene>
    <name evidence="6" type="ORF">MCOR_41324</name>
</gene>
<evidence type="ECO:0000256" key="2">
    <source>
        <dbReference type="ARBA" id="ARBA00023157"/>
    </source>
</evidence>
<dbReference type="Gene3D" id="2.10.25.10">
    <property type="entry name" value="Laminin"/>
    <property type="match status" value="4"/>
</dbReference>
<keyword evidence="3" id="KW-0325">Glycoprotein</keyword>
<keyword evidence="2" id="KW-1015">Disulfide bond</keyword>
<dbReference type="PROSITE" id="PS50092">
    <property type="entry name" value="TSP1"/>
    <property type="match status" value="4"/>
</dbReference>
<evidence type="ECO:0000313" key="6">
    <source>
        <dbReference type="EMBL" id="CAC5407893.1"/>
    </source>
</evidence>
<dbReference type="SMART" id="SM00209">
    <property type="entry name" value="TSP1"/>
    <property type="match status" value="4"/>
</dbReference>
<dbReference type="InterPro" id="IPR036084">
    <property type="entry name" value="Ser_inhib-like_sf"/>
</dbReference>
<dbReference type="InterPro" id="IPR001846">
    <property type="entry name" value="VWF_type-D"/>
</dbReference>
<feature type="compositionally biased region" description="Polar residues" evidence="4">
    <location>
        <begin position="724"/>
        <end position="734"/>
    </location>
</feature>
<dbReference type="FunFam" id="2.20.100.10:FF:000001">
    <property type="entry name" value="semaphorin-5A isoform X1"/>
    <property type="match status" value="2"/>
</dbReference>
<reference evidence="6 7" key="1">
    <citation type="submission" date="2020-06" db="EMBL/GenBank/DDBJ databases">
        <authorList>
            <person name="Li R."/>
            <person name="Bekaert M."/>
        </authorList>
    </citation>
    <scope>NUCLEOTIDE SEQUENCE [LARGE SCALE GENOMIC DNA]</scope>
    <source>
        <strain evidence="7">wild</strain>
    </source>
</reference>
<dbReference type="Pfam" id="PF00090">
    <property type="entry name" value="TSP_1"/>
    <property type="match status" value="2"/>
</dbReference>
<protein>
    <submittedName>
        <fullName evidence="6">Hemicentin-1</fullName>
    </submittedName>
</protein>
<dbReference type="PANTHER" id="PTHR11339">
    <property type="entry name" value="EXTRACELLULAR MATRIX GLYCOPROTEIN RELATED"/>
    <property type="match status" value="1"/>
</dbReference>
<name>A0A6J8DGX7_MYTCO</name>
<dbReference type="SMART" id="SM00832">
    <property type="entry name" value="C8"/>
    <property type="match status" value="4"/>
</dbReference>